<dbReference type="InterPro" id="IPR001789">
    <property type="entry name" value="Sig_transdc_resp-reg_receiver"/>
</dbReference>
<gene>
    <name evidence="5" type="ORF">GCM10023196_082930</name>
</gene>
<reference evidence="6" key="1">
    <citation type="journal article" date="2019" name="Int. J. Syst. Evol. Microbiol.">
        <title>The Global Catalogue of Microorganisms (GCM) 10K type strain sequencing project: providing services to taxonomists for standard genome sequencing and annotation.</title>
        <authorList>
            <consortium name="The Broad Institute Genomics Platform"/>
            <consortium name="The Broad Institute Genome Sequencing Center for Infectious Disease"/>
            <person name="Wu L."/>
            <person name="Ma J."/>
        </authorList>
    </citation>
    <scope>NUCLEOTIDE SEQUENCE [LARGE SCALE GENOMIC DNA]</scope>
    <source>
        <strain evidence="6">JCM 17939</strain>
    </source>
</reference>
<dbReference type="Proteomes" id="UP001501442">
    <property type="component" value="Unassembled WGS sequence"/>
</dbReference>
<evidence type="ECO:0000259" key="3">
    <source>
        <dbReference type="PROSITE" id="PS50043"/>
    </source>
</evidence>
<keyword evidence="1" id="KW-0238">DNA-binding</keyword>
<dbReference type="PRINTS" id="PR00038">
    <property type="entry name" value="HTHLUXR"/>
</dbReference>
<evidence type="ECO:0000313" key="5">
    <source>
        <dbReference type="EMBL" id="GAA4635814.1"/>
    </source>
</evidence>
<dbReference type="InterPro" id="IPR016032">
    <property type="entry name" value="Sig_transdc_resp-reg_C-effctor"/>
</dbReference>
<dbReference type="SUPFAM" id="SSF52172">
    <property type="entry name" value="CheY-like"/>
    <property type="match status" value="1"/>
</dbReference>
<name>A0ABP8UMZ8_9ACTN</name>
<dbReference type="Pfam" id="PF00196">
    <property type="entry name" value="GerE"/>
    <property type="match status" value="1"/>
</dbReference>
<feature type="modified residue" description="4-aspartylphosphate" evidence="2">
    <location>
        <position position="85"/>
    </location>
</feature>
<feature type="domain" description="HTH luxR-type" evidence="3">
    <location>
        <begin position="165"/>
        <end position="230"/>
    </location>
</feature>
<dbReference type="EMBL" id="BAABHK010000016">
    <property type="protein sequence ID" value="GAA4635814.1"/>
    <property type="molecule type" value="Genomic_DNA"/>
</dbReference>
<accession>A0ABP8UMZ8</accession>
<comment type="caution">
    <text evidence="5">The sequence shown here is derived from an EMBL/GenBank/DDBJ whole genome shotgun (WGS) entry which is preliminary data.</text>
</comment>
<dbReference type="Gene3D" id="3.40.50.2300">
    <property type="match status" value="1"/>
</dbReference>
<protein>
    <submittedName>
        <fullName evidence="5">Response regulator transcription factor</fullName>
    </submittedName>
</protein>
<dbReference type="SMART" id="SM00448">
    <property type="entry name" value="REC"/>
    <property type="match status" value="1"/>
</dbReference>
<sequence>MALPSPYHRLSAATSVPTPAVESLAAEVVFGVIKILLAEDVALLRSALVELLSLEDDLQVVAELASGALIVPTALDVQPDVAVLDIDLPEVDGLAATEQLRERLPGCRVLILTGLNRPGQLRRALAAHVAGFLPKDVRPAELADAIRTVASGGRVLDPALTAAALEASASPLSQRETMVLRMSATGASPVEIAERLFLTPGTVRNYLTSAAVKLDARNRVDAIRIATDAGWI</sequence>
<dbReference type="CDD" id="cd06170">
    <property type="entry name" value="LuxR_C_like"/>
    <property type="match status" value="1"/>
</dbReference>
<dbReference type="PROSITE" id="PS50110">
    <property type="entry name" value="RESPONSE_REGULATORY"/>
    <property type="match status" value="1"/>
</dbReference>
<dbReference type="SUPFAM" id="SSF46894">
    <property type="entry name" value="C-terminal effector domain of the bipartite response regulators"/>
    <property type="match status" value="1"/>
</dbReference>
<evidence type="ECO:0000256" key="2">
    <source>
        <dbReference type="PROSITE-ProRule" id="PRU00169"/>
    </source>
</evidence>
<dbReference type="InterPro" id="IPR011006">
    <property type="entry name" value="CheY-like_superfamily"/>
</dbReference>
<dbReference type="Pfam" id="PF00072">
    <property type="entry name" value="Response_reg"/>
    <property type="match status" value="1"/>
</dbReference>
<dbReference type="InterPro" id="IPR000792">
    <property type="entry name" value="Tscrpt_reg_LuxR_C"/>
</dbReference>
<feature type="domain" description="Response regulatory" evidence="4">
    <location>
        <begin position="34"/>
        <end position="150"/>
    </location>
</feature>
<dbReference type="PANTHER" id="PTHR43214:SF42">
    <property type="entry name" value="TRANSCRIPTIONAL REGULATORY PROTEIN DESR"/>
    <property type="match status" value="1"/>
</dbReference>
<keyword evidence="2" id="KW-0597">Phosphoprotein</keyword>
<keyword evidence="6" id="KW-1185">Reference proteome</keyword>
<organism evidence="5 6">
    <name type="scientific">Actinoallomurus vinaceus</name>
    <dbReference type="NCBI Taxonomy" id="1080074"/>
    <lineage>
        <taxon>Bacteria</taxon>
        <taxon>Bacillati</taxon>
        <taxon>Actinomycetota</taxon>
        <taxon>Actinomycetes</taxon>
        <taxon>Streptosporangiales</taxon>
        <taxon>Thermomonosporaceae</taxon>
        <taxon>Actinoallomurus</taxon>
    </lineage>
</organism>
<dbReference type="PANTHER" id="PTHR43214">
    <property type="entry name" value="TWO-COMPONENT RESPONSE REGULATOR"/>
    <property type="match status" value="1"/>
</dbReference>
<proteinExistence type="predicted"/>
<dbReference type="PROSITE" id="PS50043">
    <property type="entry name" value="HTH_LUXR_2"/>
    <property type="match status" value="1"/>
</dbReference>
<evidence type="ECO:0000313" key="6">
    <source>
        <dbReference type="Proteomes" id="UP001501442"/>
    </source>
</evidence>
<dbReference type="SMART" id="SM00421">
    <property type="entry name" value="HTH_LUXR"/>
    <property type="match status" value="1"/>
</dbReference>
<dbReference type="InterPro" id="IPR039420">
    <property type="entry name" value="WalR-like"/>
</dbReference>
<evidence type="ECO:0000256" key="1">
    <source>
        <dbReference type="ARBA" id="ARBA00023125"/>
    </source>
</evidence>
<evidence type="ECO:0000259" key="4">
    <source>
        <dbReference type="PROSITE" id="PS50110"/>
    </source>
</evidence>